<dbReference type="InterPro" id="IPR003759">
    <property type="entry name" value="Cbl-bd_cap"/>
</dbReference>
<reference evidence="6 7" key="1">
    <citation type="journal article" date="2015" name="Stand. Genomic Sci.">
        <title>Complete genome sequence of and proposal of Thermofilum uzonense sp. nov. a novel hyperthermophilic crenarchaeon and emended description of the genus Thermofilum.</title>
        <authorList>
            <person name="Toshchakov S.V."/>
            <person name="Korzhenkov A.A."/>
            <person name="Samarov N.I."/>
            <person name="Mazunin I.O."/>
            <person name="Mozhey O.I."/>
            <person name="Shmyr I.S."/>
            <person name="Derbikova K.S."/>
            <person name="Taranov E.A."/>
            <person name="Dominova I.N."/>
            <person name="Bonch-Osmolovskaya E.A."/>
            <person name="Patrushev M.V."/>
            <person name="Podosokorskaya O.A."/>
            <person name="Kublanov I.V."/>
        </authorList>
    </citation>
    <scope>NUCLEOTIDE SEQUENCE [LARGE SCALE GENOMIC DNA]</scope>
    <source>
        <strain evidence="6 7">1807-2</strain>
    </source>
</reference>
<keyword evidence="3" id="KW-0170">Cobalt</keyword>
<dbReference type="PROSITE" id="PS51332">
    <property type="entry name" value="B12_BINDING"/>
    <property type="match status" value="1"/>
</dbReference>
<sequence>MKGALAELDESRVDSLTTKALEQGCSPHEVVERGLRPGMQEVGFRFERGEYFLPELMISAEIFNAVMQRYILPVLTKEQSGEYKGRVVIGTVRGDIHDIGKNLVAVMLRIDGFEVIDLGVDVSPERFVEAVREYRPDIVGMSALLTTTMLEMRNVIEALRAAGLRDSVKVIVGGAPVTLEFAREIGADAYARDAVEAVTVCRELVKGKRKV</sequence>
<dbReference type="PATRIC" id="fig|1550241.5.peg.647"/>
<dbReference type="InterPro" id="IPR006158">
    <property type="entry name" value="Cobalamin-bd"/>
</dbReference>
<dbReference type="GO" id="GO:0005829">
    <property type="term" value="C:cytosol"/>
    <property type="evidence" value="ECO:0007669"/>
    <property type="project" value="TreeGrafter"/>
</dbReference>
<dbReference type="PANTHER" id="PTHR45833">
    <property type="entry name" value="METHIONINE SYNTHASE"/>
    <property type="match status" value="1"/>
</dbReference>
<dbReference type="SMART" id="SM01018">
    <property type="entry name" value="B12-binding_2"/>
    <property type="match status" value="1"/>
</dbReference>
<dbReference type="PANTHER" id="PTHR45833:SF1">
    <property type="entry name" value="METHIONINE SYNTHASE"/>
    <property type="match status" value="1"/>
</dbReference>
<evidence type="ECO:0000313" key="7">
    <source>
        <dbReference type="Proteomes" id="UP000067434"/>
    </source>
</evidence>
<accession>A0A0F7FIV1</accession>
<proteinExistence type="inferred from homology"/>
<dbReference type="Pfam" id="PF02310">
    <property type="entry name" value="B12-binding"/>
    <property type="match status" value="1"/>
</dbReference>
<keyword evidence="6" id="KW-0489">Methyltransferase</keyword>
<evidence type="ECO:0000259" key="5">
    <source>
        <dbReference type="PROSITE" id="PS51337"/>
    </source>
</evidence>
<dbReference type="PROSITE" id="PS51337">
    <property type="entry name" value="B12_BINDING_NTER"/>
    <property type="match status" value="1"/>
</dbReference>
<comment type="similarity">
    <text evidence="1">Belongs to the methylamine corrinoid protein family.</text>
</comment>
<dbReference type="InterPro" id="IPR036724">
    <property type="entry name" value="Cobalamin-bd_sf"/>
</dbReference>
<protein>
    <submittedName>
        <fullName evidence="6">Methyltransferase</fullName>
    </submittedName>
</protein>
<dbReference type="SUPFAM" id="SSF52242">
    <property type="entry name" value="Cobalamin (vitamin B12)-binding domain"/>
    <property type="match status" value="1"/>
</dbReference>
<dbReference type="FunFam" id="3.40.50.280:FF:000003">
    <property type="entry name" value="Dimethylamine methyltransferase corrinoid protein"/>
    <property type="match status" value="1"/>
</dbReference>
<dbReference type="EMBL" id="CP009961">
    <property type="protein sequence ID" value="AKG39330.1"/>
    <property type="molecule type" value="Genomic_DNA"/>
</dbReference>
<dbReference type="GO" id="GO:0032259">
    <property type="term" value="P:methylation"/>
    <property type="evidence" value="ECO:0007669"/>
    <property type="project" value="UniProtKB-KW"/>
</dbReference>
<dbReference type="GO" id="GO:0008705">
    <property type="term" value="F:methionine synthase activity"/>
    <property type="evidence" value="ECO:0007669"/>
    <property type="project" value="TreeGrafter"/>
</dbReference>
<evidence type="ECO:0000256" key="1">
    <source>
        <dbReference type="ARBA" id="ARBA00010854"/>
    </source>
</evidence>
<dbReference type="STRING" id="1550241.MA03_03045"/>
<keyword evidence="7" id="KW-1185">Reference proteome</keyword>
<evidence type="ECO:0000256" key="2">
    <source>
        <dbReference type="ARBA" id="ARBA00022723"/>
    </source>
</evidence>
<organism evidence="6 7">
    <name type="scientific">Infirmifilum uzonense</name>
    <dbReference type="NCBI Taxonomy" id="1550241"/>
    <lineage>
        <taxon>Archaea</taxon>
        <taxon>Thermoproteota</taxon>
        <taxon>Thermoprotei</taxon>
        <taxon>Thermofilales</taxon>
        <taxon>Thermofilaceae</taxon>
        <taxon>Infirmifilum</taxon>
    </lineage>
</organism>
<dbReference type="InterPro" id="IPR050554">
    <property type="entry name" value="Met_Synthase/Corrinoid"/>
</dbReference>
<evidence type="ECO:0000256" key="3">
    <source>
        <dbReference type="ARBA" id="ARBA00023285"/>
    </source>
</evidence>
<dbReference type="GO" id="GO:0046872">
    <property type="term" value="F:metal ion binding"/>
    <property type="evidence" value="ECO:0007669"/>
    <property type="project" value="UniProtKB-KW"/>
</dbReference>
<keyword evidence="6" id="KW-0808">Transferase</keyword>
<dbReference type="GO" id="GO:0031419">
    <property type="term" value="F:cobalamin binding"/>
    <property type="evidence" value="ECO:0007669"/>
    <property type="project" value="InterPro"/>
</dbReference>
<dbReference type="Gene3D" id="1.10.1240.10">
    <property type="entry name" value="Methionine synthase domain"/>
    <property type="match status" value="1"/>
</dbReference>
<dbReference type="KEGG" id="thf:MA03_03045"/>
<dbReference type="Pfam" id="PF02607">
    <property type="entry name" value="B12-binding_2"/>
    <property type="match status" value="1"/>
</dbReference>
<dbReference type="GO" id="GO:0050667">
    <property type="term" value="P:homocysteine metabolic process"/>
    <property type="evidence" value="ECO:0007669"/>
    <property type="project" value="TreeGrafter"/>
</dbReference>
<name>A0A0F7FIV1_9CREN</name>
<evidence type="ECO:0000313" key="6">
    <source>
        <dbReference type="EMBL" id="AKG39330.1"/>
    </source>
</evidence>
<keyword evidence="2" id="KW-0479">Metal-binding</keyword>
<gene>
    <name evidence="6" type="ORF">MA03_03045</name>
</gene>
<feature type="domain" description="B12-binding N-terminal" evidence="5">
    <location>
        <begin position="1"/>
        <end position="82"/>
    </location>
</feature>
<dbReference type="Proteomes" id="UP000067434">
    <property type="component" value="Chromosome"/>
</dbReference>
<evidence type="ECO:0000259" key="4">
    <source>
        <dbReference type="PROSITE" id="PS51332"/>
    </source>
</evidence>
<feature type="domain" description="B12-binding" evidence="4">
    <location>
        <begin position="84"/>
        <end position="211"/>
    </location>
</feature>
<dbReference type="SUPFAM" id="SSF47644">
    <property type="entry name" value="Methionine synthase domain"/>
    <property type="match status" value="1"/>
</dbReference>
<dbReference type="HOGENOM" id="CLU_082102_2_0_2"/>
<dbReference type="AlphaFoldDB" id="A0A0F7FIV1"/>
<dbReference type="InterPro" id="IPR036594">
    <property type="entry name" value="Meth_synthase_dom"/>
</dbReference>
<dbReference type="Gene3D" id="3.40.50.280">
    <property type="entry name" value="Cobalamin-binding domain"/>
    <property type="match status" value="1"/>
</dbReference>
<dbReference type="GO" id="GO:0046653">
    <property type="term" value="P:tetrahydrofolate metabolic process"/>
    <property type="evidence" value="ECO:0007669"/>
    <property type="project" value="TreeGrafter"/>
</dbReference>
<dbReference type="CDD" id="cd02070">
    <property type="entry name" value="corrinoid_protein_B12-BD"/>
    <property type="match status" value="1"/>
</dbReference>